<keyword evidence="2" id="KW-1185">Reference proteome</keyword>
<dbReference type="InParanoid" id="A0A061G9B3"/>
<dbReference type="Proteomes" id="UP000026915">
    <property type="component" value="Chromosome 6"/>
</dbReference>
<dbReference type="Gramene" id="EOY26141">
    <property type="protein sequence ID" value="EOY26141"/>
    <property type="gene ID" value="TCM_027554"/>
</dbReference>
<name>A0A061G9B3_THECC</name>
<dbReference type="HOGENOM" id="CLU_2727334_0_0_1"/>
<proteinExistence type="predicted"/>
<evidence type="ECO:0000313" key="1">
    <source>
        <dbReference type="EMBL" id="EOY26141.1"/>
    </source>
</evidence>
<dbReference type="EMBL" id="CM001884">
    <property type="protein sequence ID" value="EOY26141.1"/>
    <property type="molecule type" value="Genomic_DNA"/>
</dbReference>
<protein>
    <submittedName>
        <fullName evidence="1">Uncharacterized protein</fullName>
    </submittedName>
</protein>
<accession>A0A061G9B3</accession>
<evidence type="ECO:0000313" key="2">
    <source>
        <dbReference type="Proteomes" id="UP000026915"/>
    </source>
</evidence>
<sequence length="72" mass="8768">MEFREYDNLKSSFVVARENWAFNNIIVHQINEPESQKHELWFAIRKTKAWFSKQEFYLVTGLKFDPLLDIFL</sequence>
<reference evidence="1 2" key="1">
    <citation type="journal article" date="2013" name="Genome Biol.">
        <title>The genome sequence of the most widely cultivated cacao type and its use to identify candidate genes regulating pod color.</title>
        <authorList>
            <person name="Motamayor J.C."/>
            <person name="Mockaitis K."/>
            <person name="Schmutz J."/>
            <person name="Haiminen N."/>
            <person name="Iii D.L."/>
            <person name="Cornejo O."/>
            <person name="Findley S.D."/>
            <person name="Zheng P."/>
            <person name="Utro F."/>
            <person name="Royaert S."/>
            <person name="Saski C."/>
            <person name="Jenkins J."/>
            <person name="Podicheti R."/>
            <person name="Zhao M."/>
            <person name="Scheffler B.E."/>
            <person name="Stack J.C."/>
            <person name="Feltus F.A."/>
            <person name="Mustiga G.M."/>
            <person name="Amores F."/>
            <person name="Phillips W."/>
            <person name="Marelli J.P."/>
            <person name="May G.D."/>
            <person name="Shapiro H."/>
            <person name="Ma J."/>
            <person name="Bustamante C.D."/>
            <person name="Schnell R.J."/>
            <person name="Main D."/>
            <person name="Gilbert D."/>
            <person name="Parida L."/>
            <person name="Kuhn D.N."/>
        </authorList>
    </citation>
    <scope>NUCLEOTIDE SEQUENCE [LARGE SCALE GENOMIC DNA]</scope>
    <source>
        <strain evidence="2">cv. Matina 1-6</strain>
    </source>
</reference>
<dbReference type="AlphaFoldDB" id="A0A061G9B3"/>
<gene>
    <name evidence="1" type="ORF">TCM_027554</name>
</gene>
<organism evidence="1 2">
    <name type="scientific">Theobroma cacao</name>
    <name type="common">Cacao</name>
    <name type="synonym">Cocoa</name>
    <dbReference type="NCBI Taxonomy" id="3641"/>
    <lineage>
        <taxon>Eukaryota</taxon>
        <taxon>Viridiplantae</taxon>
        <taxon>Streptophyta</taxon>
        <taxon>Embryophyta</taxon>
        <taxon>Tracheophyta</taxon>
        <taxon>Spermatophyta</taxon>
        <taxon>Magnoliopsida</taxon>
        <taxon>eudicotyledons</taxon>
        <taxon>Gunneridae</taxon>
        <taxon>Pentapetalae</taxon>
        <taxon>rosids</taxon>
        <taxon>malvids</taxon>
        <taxon>Malvales</taxon>
        <taxon>Malvaceae</taxon>
        <taxon>Byttnerioideae</taxon>
        <taxon>Theobroma</taxon>
    </lineage>
</organism>